<feature type="chain" id="PRO_5007588034" description="CLAVATA3/ESR (CLE)-related protein 27" evidence="2">
    <location>
        <begin position="30"/>
        <end position="88"/>
    </location>
</feature>
<keyword evidence="4" id="KW-1185">Reference proteome</keyword>
<dbReference type="PANTHER" id="PTHR37184">
    <property type="entry name" value="CLAVATA3/ESR (CLE)-RELATED PROTEIN 27"/>
    <property type="match status" value="1"/>
</dbReference>
<feature type="region of interest" description="Disordered" evidence="1">
    <location>
        <begin position="60"/>
        <end position="88"/>
    </location>
</feature>
<dbReference type="AlphaFoldDB" id="A0A151RPL8"/>
<accession>A0A151RPL8</accession>
<dbReference type="EMBL" id="KQ483624">
    <property type="protein sequence ID" value="KYP44490.1"/>
    <property type="molecule type" value="Genomic_DNA"/>
</dbReference>
<evidence type="ECO:0000313" key="3">
    <source>
        <dbReference type="EMBL" id="KYP44490.1"/>
    </source>
</evidence>
<dbReference type="PANTHER" id="PTHR37184:SF2">
    <property type="entry name" value="CLAVATA3_ESR (CLE)-RELATED PROTEIN 43"/>
    <property type="match status" value="1"/>
</dbReference>
<dbReference type="Proteomes" id="UP000075243">
    <property type="component" value="Unassembled WGS sequence"/>
</dbReference>
<evidence type="ECO:0008006" key="5">
    <source>
        <dbReference type="Google" id="ProtNLM"/>
    </source>
</evidence>
<feature type="signal peptide" evidence="2">
    <location>
        <begin position="1"/>
        <end position="29"/>
    </location>
</feature>
<organism evidence="3 4">
    <name type="scientific">Cajanus cajan</name>
    <name type="common">Pigeon pea</name>
    <name type="synonym">Cajanus indicus</name>
    <dbReference type="NCBI Taxonomy" id="3821"/>
    <lineage>
        <taxon>Eukaryota</taxon>
        <taxon>Viridiplantae</taxon>
        <taxon>Streptophyta</taxon>
        <taxon>Embryophyta</taxon>
        <taxon>Tracheophyta</taxon>
        <taxon>Spermatophyta</taxon>
        <taxon>Magnoliopsida</taxon>
        <taxon>eudicotyledons</taxon>
        <taxon>Gunneridae</taxon>
        <taxon>Pentapetalae</taxon>
        <taxon>rosids</taxon>
        <taxon>fabids</taxon>
        <taxon>Fabales</taxon>
        <taxon>Fabaceae</taxon>
        <taxon>Papilionoideae</taxon>
        <taxon>50 kb inversion clade</taxon>
        <taxon>NPAAA clade</taxon>
        <taxon>indigoferoid/millettioid clade</taxon>
        <taxon>Phaseoleae</taxon>
        <taxon>Cajanus</taxon>
    </lineage>
</organism>
<dbReference type="InterPro" id="IPR040274">
    <property type="entry name" value="CLE27/CLE43"/>
</dbReference>
<evidence type="ECO:0000256" key="2">
    <source>
        <dbReference type="SAM" id="SignalP"/>
    </source>
</evidence>
<protein>
    <recommendedName>
        <fullName evidence="5">CLAVATA3/ESR (CLE)-related protein 27</fullName>
    </recommendedName>
</protein>
<dbReference type="Gramene" id="C.cajan_31875.t">
    <property type="protein sequence ID" value="C.cajan_31875.t.cds1"/>
    <property type="gene ID" value="C.cajan_31875"/>
</dbReference>
<proteinExistence type="predicted"/>
<evidence type="ECO:0000313" key="4">
    <source>
        <dbReference type="Proteomes" id="UP000075243"/>
    </source>
</evidence>
<reference evidence="3" key="1">
    <citation type="journal article" date="2012" name="Nat. Biotechnol.">
        <title>Draft genome sequence of pigeonpea (Cajanus cajan), an orphan legume crop of resource-poor farmers.</title>
        <authorList>
            <person name="Varshney R.K."/>
            <person name="Chen W."/>
            <person name="Li Y."/>
            <person name="Bharti A.K."/>
            <person name="Saxena R.K."/>
            <person name="Schlueter J.A."/>
            <person name="Donoghue M.T."/>
            <person name="Azam S."/>
            <person name="Fan G."/>
            <person name="Whaley A.M."/>
            <person name="Farmer A.D."/>
            <person name="Sheridan J."/>
            <person name="Iwata A."/>
            <person name="Tuteja R."/>
            <person name="Penmetsa R.V."/>
            <person name="Wu W."/>
            <person name="Upadhyaya H.D."/>
            <person name="Yang S.P."/>
            <person name="Shah T."/>
            <person name="Saxena K.B."/>
            <person name="Michael T."/>
            <person name="McCombie W.R."/>
            <person name="Yang B."/>
            <person name="Zhang G."/>
            <person name="Yang H."/>
            <person name="Wang J."/>
            <person name="Spillane C."/>
            <person name="Cook D.R."/>
            <person name="May G.D."/>
            <person name="Xu X."/>
            <person name="Jackson S.A."/>
        </authorList>
    </citation>
    <scope>NUCLEOTIDE SEQUENCE [LARGE SCALE GENOMIC DNA]</scope>
</reference>
<evidence type="ECO:0000256" key="1">
    <source>
        <dbReference type="SAM" id="MobiDB-lite"/>
    </source>
</evidence>
<keyword evidence="2" id="KW-0732">Signal</keyword>
<dbReference type="OMA" id="THAREWR"/>
<name>A0A151RPL8_CAJCA</name>
<sequence>MLFAGGRRLLFLYVSLLMLVVLQMCHVGAIRVFPPNAVPNVEFNKKSKEDLFNKYFSGRNHLAPSNTTQKGFDETKRRVPSCPDPLHN</sequence>
<gene>
    <name evidence="3" type="ORF">KK1_034010</name>
</gene>